<dbReference type="Proteomes" id="UP001642409">
    <property type="component" value="Unassembled WGS sequence"/>
</dbReference>
<accession>A0AA86UYK8</accession>
<name>A0AA86UYK8_9EUKA</name>
<dbReference type="AlphaFoldDB" id="A0AA86UYK8"/>
<dbReference type="InterPro" id="IPR032675">
    <property type="entry name" value="LRR_dom_sf"/>
</dbReference>
<dbReference type="SMART" id="SM00369">
    <property type="entry name" value="LRR_TYP"/>
    <property type="match status" value="5"/>
</dbReference>
<dbReference type="PROSITE" id="PS51450">
    <property type="entry name" value="LRR"/>
    <property type="match status" value="4"/>
</dbReference>
<dbReference type="InterPro" id="IPR001611">
    <property type="entry name" value="Leu-rich_rpt"/>
</dbReference>
<dbReference type="PANTHER" id="PTHR46652">
    <property type="entry name" value="LEUCINE-RICH REPEAT AND IQ DOMAIN-CONTAINING PROTEIN 1-RELATED"/>
    <property type="match status" value="1"/>
</dbReference>
<evidence type="ECO:0000256" key="2">
    <source>
        <dbReference type="ARBA" id="ARBA00022737"/>
    </source>
</evidence>
<dbReference type="InterPro" id="IPR025875">
    <property type="entry name" value="Leu-rich_rpt_4"/>
</dbReference>
<dbReference type="EMBL" id="CATOUU010001177">
    <property type="protein sequence ID" value="CAI9977215.1"/>
    <property type="molecule type" value="Genomic_DNA"/>
</dbReference>
<dbReference type="PANTHER" id="PTHR46652:SF3">
    <property type="entry name" value="LEUCINE-RICH REPEAT-CONTAINING PROTEIN 9"/>
    <property type="match status" value="1"/>
</dbReference>
<dbReference type="PRINTS" id="PR00019">
    <property type="entry name" value="LEURICHRPT"/>
</dbReference>
<comment type="caution">
    <text evidence="3">The sequence shown here is derived from an EMBL/GenBank/DDBJ whole genome shotgun (WGS) entry which is preliminary data.</text>
</comment>
<dbReference type="InterPro" id="IPR003591">
    <property type="entry name" value="Leu-rich_rpt_typical-subtyp"/>
</dbReference>
<keyword evidence="2" id="KW-0677">Repeat</keyword>
<dbReference type="SUPFAM" id="SSF52058">
    <property type="entry name" value="L domain-like"/>
    <property type="match status" value="1"/>
</dbReference>
<evidence type="ECO:0000313" key="5">
    <source>
        <dbReference type="Proteomes" id="UP001642409"/>
    </source>
</evidence>
<dbReference type="EMBL" id="CAXDID020000022">
    <property type="protein sequence ID" value="CAL5988282.1"/>
    <property type="molecule type" value="Genomic_DNA"/>
</dbReference>
<evidence type="ECO:0000256" key="1">
    <source>
        <dbReference type="ARBA" id="ARBA00022614"/>
    </source>
</evidence>
<evidence type="ECO:0000313" key="4">
    <source>
        <dbReference type="EMBL" id="CAL5988282.1"/>
    </source>
</evidence>
<keyword evidence="5" id="KW-1185">Reference proteome</keyword>
<dbReference type="Pfam" id="PF13855">
    <property type="entry name" value="LRR_8"/>
    <property type="match status" value="1"/>
</dbReference>
<sequence>MNQNDQVDEFISMVKDGELSVQYNDNIINLQFLSQLNITRLNLDYCQKIQINSLTIPLENICINSCKQYTLDGINHQYNLKTLKFSKNIPPSYVCGYDNLSVDISALQNMVQLTSLDLSCNRLKDISALRQLVNLTYLNLEQNDIIDINMLKDMVKLEYLNLRLTEQKDISVIKQFVNLKEFNISQNSEVDTLPLHEMYSLTALNLNVTYPKDISIINQLTKLQILNLADNQIILGRLPKWQYKDCITEIWCLKTLVNVEQLSLFSNAISDIQVLKYMPHLTHLSLSDNKIINIDSLSTLTNLQVLSLSQNRIIDISALEKLVTLTRLDFTQNKIQSFLSLQMHPNQASYNISDQQQPTRDEILFSLKLKLIIKQNKRFELIKLRRIFNQFKEVRKRICTSLQRSYACHEQFTTSVVSIFEELNEVEQQQ</sequence>
<proteinExistence type="predicted"/>
<dbReference type="SMART" id="SM00365">
    <property type="entry name" value="LRR_SD22"/>
    <property type="match status" value="7"/>
</dbReference>
<dbReference type="Gene3D" id="3.80.10.10">
    <property type="entry name" value="Ribonuclease Inhibitor"/>
    <property type="match status" value="2"/>
</dbReference>
<gene>
    <name evidence="4" type="ORF">HINF_LOCUS10297</name>
    <name evidence="3" type="ORF">HINF_LOCUS64860</name>
</gene>
<reference evidence="3" key="1">
    <citation type="submission" date="2023-06" db="EMBL/GenBank/DDBJ databases">
        <authorList>
            <person name="Kurt Z."/>
        </authorList>
    </citation>
    <scope>NUCLEOTIDE SEQUENCE</scope>
</reference>
<dbReference type="InterPro" id="IPR050836">
    <property type="entry name" value="SDS22/Internalin_LRR"/>
</dbReference>
<organism evidence="3">
    <name type="scientific">Hexamita inflata</name>
    <dbReference type="NCBI Taxonomy" id="28002"/>
    <lineage>
        <taxon>Eukaryota</taxon>
        <taxon>Metamonada</taxon>
        <taxon>Diplomonadida</taxon>
        <taxon>Hexamitidae</taxon>
        <taxon>Hexamitinae</taxon>
        <taxon>Hexamita</taxon>
    </lineage>
</organism>
<evidence type="ECO:0000313" key="3">
    <source>
        <dbReference type="EMBL" id="CAI9977215.1"/>
    </source>
</evidence>
<dbReference type="Pfam" id="PF12799">
    <property type="entry name" value="LRR_4"/>
    <property type="match status" value="2"/>
</dbReference>
<protein>
    <submittedName>
        <fullName evidence="3">Leucine-rich repeat domain-containing protein</fullName>
    </submittedName>
    <submittedName>
        <fullName evidence="4">Leucine-rich_repeat domain-containing protein</fullName>
    </submittedName>
</protein>
<keyword evidence="1" id="KW-0433">Leucine-rich repeat</keyword>
<reference evidence="4 5" key="2">
    <citation type="submission" date="2024-07" db="EMBL/GenBank/DDBJ databases">
        <authorList>
            <person name="Akdeniz Z."/>
        </authorList>
    </citation>
    <scope>NUCLEOTIDE SEQUENCE [LARGE SCALE GENOMIC DNA]</scope>
</reference>